<evidence type="ECO:0000256" key="1">
    <source>
        <dbReference type="ARBA" id="ARBA00004478"/>
    </source>
</evidence>
<dbReference type="AlphaFoldDB" id="A0A7S0YIH5"/>
<feature type="transmembrane region" description="Helical" evidence="8">
    <location>
        <begin position="568"/>
        <end position="591"/>
    </location>
</feature>
<feature type="transmembrane region" description="Helical" evidence="8">
    <location>
        <begin position="484"/>
        <end position="504"/>
    </location>
</feature>
<feature type="transmembrane region" description="Helical" evidence="8">
    <location>
        <begin position="416"/>
        <end position="436"/>
    </location>
</feature>
<evidence type="ECO:0000256" key="4">
    <source>
        <dbReference type="ARBA" id="ARBA00022780"/>
    </source>
</evidence>
<evidence type="ECO:0000256" key="8">
    <source>
        <dbReference type="SAM" id="Phobius"/>
    </source>
</evidence>
<dbReference type="InterPro" id="IPR030676">
    <property type="entry name" value="CitT-rel"/>
</dbReference>
<dbReference type="GO" id="GO:0015140">
    <property type="term" value="F:malate transmembrane transporter activity"/>
    <property type="evidence" value="ECO:0007669"/>
    <property type="project" value="UniProtKB-ARBA"/>
</dbReference>
<feature type="transmembrane region" description="Helical" evidence="8">
    <location>
        <begin position="448"/>
        <end position="472"/>
    </location>
</feature>
<evidence type="ECO:0000313" key="9">
    <source>
        <dbReference type="EMBL" id="CAD8781216.1"/>
    </source>
</evidence>
<gene>
    <name evidence="9" type="ORF">PPAR00522_LOCUS15332</name>
</gene>
<evidence type="ECO:0000256" key="6">
    <source>
        <dbReference type="ARBA" id="ARBA00023136"/>
    </source>
</evidence>
<feature type="region of interest" description="Disordered" evidence="7">
    <location>
        <begin position="100"/>
        <end position="125"/>
    </location>
</feature>
<sequence length="597" mass="63642">MFNNTTCQRSQLFGSQSSVASNTTPQFIRSTRVTSSCLNVHKIHNKNHDIIRVNCLSSNKTQTAVFSSVKNNGPLNLRKNVILRSTSNDDVVKPCCPVASTAPEAENKPKDIQSAPTPPSTTSAPSKGANLIATLIAIIPALVLPKILPNATGLSNEACRLVGIFATAILGLVTQPLPTGAWTLCCLAAALVTKTLSFGTAMAAMCNETIWLIVISFFFAKGFEKTGLGERIADIFVAFLGSTTIGLAYGLTVAEALLAPAMPSTTARAGGIFAPVVGFLSKSVGSTPLKDRRKLGAFLTHCCLHTSALSSTLFLTGAAQNLLCVSIAQQLGVQINDTFVLWFKGAVVPSVLSLIMIPAMMYVLVPPELKKTPEAPALAREKLREKGPPSRDEWIVLVTLAGAVVLWVLGEKLNVAPVVAALLALVTLLVTGVLTWRDCLMHQSAWDTLVWFSIVVSMSAAVTQSGLTSFVAKLVGGALQKHKLGWQAAFGILHLAYFFAHYCFASQVGHVSALYGTFLVMMTMTGAPPVLAALTLAYSSNLLGSMTHYASGQAAVYYGSGYMSLPEVFSIGMIMNLRSLLTFGVIGMAWWKFIGWY</sequence>
<dbReference type="GO" id="GO:0009706">
    <property type="term" value="C:chloroplast inner membrane"/>
    <property type="evidence" value="ECO:0007669"/>
    <property type="project" value="UniProtKB-SubCell"/>
</dbReference>
<feature type="transmembrane region" description="Helical" evidence="8">
    <location>
        <begin position="198"/>
        <end position="220"/>
    </location>
</feature>
<dbReference type="EMBL" id="HBFM01023675">
    <property type="protein sequence ID" value="CAD8781216.1"/>
    <property type="molecule type" value="Transcribed_RNA"/>
</dbReference>
<evidence type="ECO:0000256" key="2">
    <source>
        <dbReference type="ARBA" id="ARBA00007349"/>
    </source>
</evidence>
<evidence type="ECO:0000256" key="5">
    <source>
        <dbReference type="ARBA" id="ARBA00022989"/>
    </source>
</evidence>
<dbReference type="Pfam" id="PF00939">
    <property type="entry name" value="Na_sulph_symp"/>
    <property type="match status" value="1"/>
</dbReference>
<dbReference type="PANTHER" id="PTHR42826">
    <property type="entry name" value="DICARBOXYLATE TRANSPORTER 2.1, CHLOROPLASTIC"/>
    <property type="match status" value="1"/>
</dbReference>
<keyword evidence="6 8" id="KW-0472">Membrane</keyword>
<evidence type="ECO:0000256" key="7">
    <source>
        <dbReference type="SAM" id="MobiDB-lite"/>
    </source>
</evidence>
<feature type="transmembrane region" description="Helical" evidence="8">
    <location>
        <begin position="161"/>
        <end position="192"/>
    </location>
</feature>
<keyword evidence="5 8" id="KW-1133">Transmembrane helix</keyword>
<evidence type="ECO:0000256" key="3">
    <source>
        <dbReference type="ARBA" id="ARBA00022692"/>
    </source>
</evidence>
<protein>
    <submittedName>
        <fullName evidence="9">Uncharacterized protein</fullName>
    </submittedName>
</protein>
<keyword evidence="4" id="KW-0934">Plastid</keyword>
<keyword evidence="4" id="KW-1001">Plastid inner membrane</keyword>
<feature type="transmembrane region" description="Helical" evidence="8">
    <location>
        <begin position="516"/>
        <end position="538"/>
    </location>
</feature>
<reference evidence="9" key="1">
    <citation type="submission" date="2021-01" db="EMBL/GenBank/DDBJ databases">
        <authorList>
            <person name="Corre E."/>
            <person name="Pelletier E."/>
            <person name="Niang G."/>
            <person name="Scheremetjew M."/>
            <person name="Finn R."/>
            <person name="Kale V."/>
            <person name="Holt S."/>
            <person name="Cochrane G."/>
            <person name="Meng A."/>
            <person name="Brown T."/>
            <person name="Cohen L."/>
        </authorList>
    </citation>
    <scope>NUCLEOTIDE SEQUENCE</scope>
    <source>
        <strain evidence="9">SAG 63-3</strain>
    </source>
</reference>
<name>A0A7S0YIH5_9CHLO</name>
<feature type="transmembrane region" description="Helical" evidence="8">
    <location>
        <begin position="297"/>
        <end position="319"/>
    </location>
</feature>
<dbReference type="InterPro" id="IPR001898">
    <property type="entry name" value="SLC13A/DASS"/>
</dbReference>
<comment type="similarity">
    <text evidence="2">Belongs to the SLC13A/DASS transporter (TC 2.A.47) family. DIT1 subfamily.</text>
</comment>
<keyword evidence="3 8" id="KW-0812">Transmembrane</keyword>
<organism evidence="9">
    <name type="scientific">Polytomella parva</name>
    <dbReference type="NCBI Taxonomy" id="51329"/>
    <lineage>
        <taxon>Eukaryota</taxon>
        <taxon>Viridiplantae</taxon>
        <taxon>Chlorophyta</taxon>
        <taxon>core chlorophytes</taxon>
        <taxon>Chlorophyceae</taxon>
        <taxon>CS clade</taxon>
        <taxon>Chlamydomonadales</taxon>
        <taxon>Chlamydomonadaceae</taxon>
        <taxon>Polytomella</taxon>
    </lineage>
</organism>
<accession>A0A7S0YIH5</accession>
<feature type="transmembrane region" description="Helical" evidence="8">
    <location>
        <begin position="232"/>
        <end position="254"/>
    </location>
</feature>
<feature type="transmembrane region" description="Helical" evidence="8">
    <location>
        <begin position="339"/>
        <end position="365"/>
    </location>
</feature>
<dbReference type="NCBIfam" id="TIGR00785">
    <property type="entry name" value="dass"/>
    <property type="match status" value="1"/>
</dbReference>
<proteinExistence type="inferred from homology"/>
<comment type="subcellular location">
    <subcellularLocation>
        <location evidence="1">Plastid</location>
        <location evidence="1">Chloroplast inner membrane</location>
        <topology evidence="1">Multi-pass membrane protein</topology>
    </subcellularLocation>
</comment>